<dbReference type="GO" id="GO:1990362">
    <property type="term" value="F:butanol dehydrogenase (NAD+) activity"/>
    <property type="evidence" value="ECO:0007669"/>
    <property type="project" value="InterPro"/>
</dbReference>
<evidence type="ECO:0000259" key="2">
    <source>
        <dbReference type="Pfam" id="PF00465"/>
    </source>
</evidence>
<dbReference type="GO" id="GO:0046872">
    <property type="term" value="F:metal ion binding"/>
    <property type="evidence" value="ECO:0007669"/>
    <property type="project" value="InterPro"/>
</dbReference>
<dbReference type="PANTHER" id="PTHR43633:SF1">
    <property type="entry name" value="ALCOHOL DEHYDROGENASE YQHD"/>
    <property type="match status" value="1"/>
</dbReference>
<dbReference type="RefSeq" id="WP_221248019.1">
    <property type="nucleotide sequence ID" value="NZ_JACHHD010000012.1"/>
</dbReference>
<protein>
    <submittedName>
        <fullName evidence="3">Alcohol dehydrogenase YqhD (Iron-dependent ADH family)</fullName>
    </submittedName>
</protein>
<dbReference type="InterPro" id="IPR044731">
    <property type="entry name" value="BDH-like"/>
</dbReference>
<accession>A0A7W8FYX5</accession>
<organism evidence="3 4">
    <name type="scientific">Faecalicoccus acidiformans</name>
    <dbReference type="NCBI Taxonomy" id="915173"/>
    <lineage>
        <taxon>Bacteria</taxon>
        <taxon>Bacillati</taxon>
        <taxon>Bacillota</taxon>
        <taxon>Erysipelotrichia</taxon>
        <taxon>Erysipelotrichales</taxon>
        <taxon>Erysipelotrichaceae</taxon>
        <taxon>Faecalicoccus</taxon>
    </lineage>
</organism>
<dbReference type="AlphaFoldDB" id="A0A7W8FYX5"/>
<keyword evidence="1" id="KW-0560">Oxidoreductase</keyword>
<dbReference type="EMBL" id="JACHHD010000012">
    <property type="protein sequence ID" value="MBB5185275.1"/>
    <property type="molecule type" value="Genomic_DNA"/>
</dbReference>
<dbReference type="Proteomes" id="UP000521313">
    <property type="component" value="Unassembled WGS sequence"/>
</dbReference>
<dbReference type="InterPro" id="IPR001670">
    <property type="entry name" value="ADH_Fe/GldA"/>
</dbReference>
<dbReference type="SUPFAM" id="SSF56796">
    <property type="entry name" value="Dehydroquinate synthase-like"/>
    <property type="match status" value="1"/>
</dbReference>
<sequence>MKPYGKKILWAYGGGSVIDASKPIACSACYKGDSWELMMGRSLMIKALPIFDVLTISATGSEMNPGAVITNEETHEKLEISSPMLYSTVSICGFAYTMTLPASQTAEGCADIDSLCFRRRFRIQKIMKLVQISCGLLR</sequence>
<evidence type="ECO:0000256" key="1">
    <source>
        <dbReference type="ARBA" id="ARBA00023002"/>
    </source>
</evidence>
<comment type="caution">
    <text evidence="3">The sequence shown here is derived from an EMBL/GenBank/DDBJ whole genome shotgun (WGS) entry which is preliminary data.</text>
</comment>
<gene>
    <name evidence="3" type="ORF">HNQ43_001328</name>
</gene>
<dbReference type="Pfam" id="PF00465">
    <property type="entry name" value="Fe-ADH"/>
    <property type="match status" value="1"/>
</dbReference>
<dbReference type="GO" id="GO:0005829">
    <property type="term" value="C:cytosol"/>
    <property type="evidence" value="ECO:0007669"/>
    <property type="project" value="TreeGrafter"/>
</dbReference>
<reference evidence="3 4" key="1">
    <citation type="submission" date="2020-08" db="EMBL/GenBank/DDBJ databases">
        <title>Genomic Encyclopedia of Type Strains, Phase IV (KMG-IV): sequencing the most valuable type-strain genomes for metagenomic binning, comparative biology and taxonomic classification.</title>
        <authorList>
            <person name="Goeker M."/>
        </authorList>
    </citation>
    <scope>NUCLEOTIDE SEQUENCE [LARGE SCALE GENOMIC DNA]</scope>
    <source>
        <strain evidence="3 4">DSM 26963</strain>
    </source>
</reference>
<proteinExistence type="predicted"/>
<dbReference type="Gene3D" id="3.40.50.1970">
    <property type="match status" value="1"/>
</dbReference>
<dbReference type="GO" id="GO:1990002">
    <property type="term" value="F:methylglyoxal reductase (NADPH) (acetol producing) activity"/>
    <property type="evidence" value="ECO:0007669"/>
    <property type="project" value="TreeGrafter"/>
</dbReference>
<dbReference type="PANTHER" id="PTHR43633">
    <property type="entry name" value="ALCOHOL DEHYDROGENASE YQHD"/>
    <property type="match status" value="1"/>
</dbReference>
<evidence type="ECO:0000313" key="4">
    <source>
        <dbReference type="Proteomes" id="UP000521313"/>
    </source>
</evidence>
<name>A0A7W8FYX5_9FIRM</name>
<evidence type="ECO:0000313" key="3">
    <source>
        <dbReference type="EMBL" id="MBB5185275.1"/>
    </source>
</evidence>
<feature type="domain" description="Alcohol dehydrogenase iron-type/glycerol dehydrogenase GldA" evidence="2">
    <location>
        <begin position="9"/>
        <end position="92"/>
    </location>
</feature>
<dbReference type="GO" id="GO:0008106">
    <property type="term" value="F:alcohol dehydrogenase (NADP+) activity"/>
    <property type="evidence" value="ECO:0007669"/>
    <property type="project" value="TreeGrafter"/>
</dbReference>